<dbReference type="Pfam" id="PF25390">
    <property type="entry name" value="WD40_RLD"/>
    <property type="match status" value="1"/>
</dbReference>
<feature type="repeat" description="RCC1" evidence="2">
    <location>
        <begin position="289"/>
        <end position="341"/>
    </location>
</feature>
<organism evidence="5 6">
    <name type="scientific">Cyclostephanos tholiformis</name>
    <dbReference type="NCBI Taxonomy" id="382380"/>
    <lineage>
        <taxon>Eukaryota</taxon>
        <taxon>Sar</taxon>
        <taxon>Stramenopiles</taxon>
        <taxon>Ochrophyta</taxon>
        <taxon>Bacillariophyta</taxon>
        <taxon>Coscinodiscophyceae</taxon>
        <taxon>Thalassiosirophycidae</taxon>
        <taxon>Stephanodiscales</taxon>
        <taxon>Stephanodiscaceae</taxon>
        <taxon>Cyclostephanos</taxon>
    </lineage>
</organism>
<dbReference type="AlphaFoldDB" id="A0ABD3SDX8"/>
<evidence type="ECO:0000256" key="3">
    <source>
        <dbReference type="SAM" id="Coils"/>
    </source>
</evidence>
<protein>
    <recommendedName>
        <fullName evidence="4">RCC1-like domain-containing protein</fullName>
    </recommendedName>
</protein>
<keyword evidence="6" id="KW-1185">Reference proteome</keyword>
<evidence type="ECO:0000313" key="6">
    <source>
        <dbReference type="Proteomes" id="UP001530377"/>
    </source>
</evidence>
<dbReference type="Pfam" id="PF13540">
    <property type="entry name" value="RCC1_2"/>
    <property type="match status" value="1"/>
</dbReference>
<dbReference type="PROSITE" id="PS00626">
    <property type="entry name" value="RCC1_2"/>
    <property type="match status" value="1"/>
</dbReference>
<feature type="domain" description="RCC1-like" evidence="4">
    <location>
        <begin position="188"/>
        <end position="451"/>
    </location>
</feature>
<name>A0ABD3SDX8_9STRA</name>
<dbReference type="Proteomes" id="UP001530377">
    <property type="component" value="Unassembled WGS sequence"/>
</dbReference>
<evidence type="ECO:0000259" key="4">
    <source>
        <dbReference type="Pfam" id="PF25390"/>
    </source>
</evidence>
<feature type="coiled-coil region" evidence="3">
    <location>
        <begin position="699"/>
        <end position="791"/>
    </location>
</feature>
<dbReference type="EMBL" id="JALLPB020000061">
    <property type="protein sequence ID" value="KAL3822580.1"/>
    <property type="molecule type" value="Genomic_DNA"/>
</dbReference>
<sequence length="821" mass="90972">MPEYQSSVYVWGSTARDALGCCPDNRHGVVRIQTSPRRLAECCSAILAGDGSSHAIRVVASFSGSGRERTTVITDKFESYSWGAGGAFRGGNHNAPRQTKSGGGSSRCTIERIRAENVTNIAHGTEHSCALTSRGEVYGWGTNAYGMLGVDPDNRPVGSSSSICDYNVRSRPWITSASFNVGARMRIANLNPRKLHLGGEEADVVAVACGEKHTCILRRDGSIITAGANDAGQLGVGSANREDGMIEETHYNGFRVIRRGVRKGIAASVAFKELSCGNNHCAAISSIDASLFTWGWGQSGRLGHGDEMQRDQPTYVEGLSELAPLATVACGSAHTLVATDDGDVYGFGWNAHGQVSGEAKDYNKVGPSSDICLLPVICLNQKGVVALSCGGFHSAAISQSGNVFMWGMNEDGQCGVGHEMPIKCPSMVTFQDTGLQRYAVSISCGRSHTVCVISNFLPLEVEALIDRLKKKSLPLDTPASNDILGDKREPNVNNQVIQTSEPDPLPVLAVTTTAMGDLQLDDSSTSLSHTSSLNDLCNANHEEPSPQKEGEILKDGVMTDESARRLIEMQKMNDEDHRSAAFMTRSRTLRQLALHAERLVEEKAKSEVEQKRMHSEDVLSREVRIHVDIGNGMKRPTKPTKKFSIVRDDLIDKAANRMKLIRERRVREAMAKKILPLVHRRPVKIKVHKVVPRVVIKDNEKNEAKLAGLDRRRELIKRRELRLKTKEDEERRAALLWEKLKDAEQQRQNQEQRQARLCLEELIKREENTKKMRLMKEMAELKRMEDDLNRNCRTRLPRFDENKENNCIFCSYSWWSKRALG</sequence>
<accession>A0ABD3SDX8</accession>
<evidence type="ECO:0000256" key="1">
    <source>
        <dbReference type="ARBA" id="ARBA00022737"/>
    </source>
</evidence>
<evidence type="ECO:0000256" key="2">
    <source>
        <dbReference type="PROSITE-ProRule" id="PRU00235"/>
    </source>
</evidence>
<feature type="repeat" description="RCC1" evidence="2">
    <location>
        <begin position="135"/>
        <end position="220"/>
    </location>
</feature>
<keyword evidence="1" id="KW-0677">Repeat</keyword>
<dbReference type="PRINTS" id="PR00633">
    <property type="entry name" value="RCCNDNSATION"/>
</dbReference>
<dbReference type="SUPFAM" id="SSF50985">
    <property type="entry name" value="RCC1/BLIP-II"/>
    <property type="match status" value="2"/>
</dbReference>
<reference evidence="5 6" key="1">
    <citation type="submission" date="2024-10" db="EMBL/GenBank/DDBJ databases">
        <title>Updated reference genomes for cyclostephanoid diatoms.</title>
        <authorList>
            <person name="Roberts W.R."/>
            <person name="Alverson A.J."/>
        </authorList>
    </citation>
    <scope>NUCLEOTIDE SEQUENCE [LARGE SCALE GENOMIC DNA]</scope>
    <source>
        <strain evidence="5 6">AJA228-03</strain>
    </source>
</reference>
<dbReference type="InterPro" id="IPR058923">
    <property type="entry name" value="RCC1-like_dom"/>
</dbReference>
<dbReference type="InterPro" id="IPR009091">
    <property type="entry name" value="RCC1/BLIP-II"/>
</dbReference>
<dbReference type="PANTHER" id="PTHR22870:SF466">
    <property type="entry name" value="ANKYRIN REPEAT-CONTAINING PROTEIN"/>
    <property type="match status" value="1"/>
</dbReference>
<proteinExistence type="predicted"/>
<keyword evidence="3" id="KW-0175">Coiled coil</keyword>
<dbReference type="Gene3D" id="2.130.10.30">
    <property type="entry name" value="Regulator of chromosome condensation 1/beta-lactamase-inhibitor protein II"/>
    <property type="match status" value="2"/>
</dbReference>
<feature type="repeat" description="RCC1" evidence="2">
    <location>
        <begin position="401"/>
        <end position="455"/>
    </location>
</feature>
<evidence type="ECO:0000313" key="5">
    <source>
        <dbReference type="EMBL" id="KAL3822580.1"/>
    </source>
</evidence>
<feature type="repeat" description="RCC1" evidence="2">
    <location>
        <begin position="221"/>
        <end position="287"/>
    </location>
</feature>
<dbReference type="PROSITE" id="PS50012">
    <property type="entry name" value="RCC1_3"/>
    <property type="match status" value="5"/>
</dbReference>
<dbReference type="InterPro" id="IPR051210">
    <property type="entry name" value="Ub_ligase/GEF_domain"/>
</dbReference>
<comment type="caution">
    <text evidence="5">The sequence shown here is derived from an EMBL/GenBank/DDBJ whole genome shotgun (WGS) entry which is preliminary data.</text>
</comment>
<dbReference type="PANTHER" id="PTHR22870">
    <property type="entry name" value="REGULATOR OF CHROMOSOME CONDENSATION"/>
    <property type="match status" value="1"/>
</dbReference>
<feature type="repeat" description="RCC1" evidence="2">
    <location>
        <begin position="342"/>
        <end position="400"/>
    </location>
</feature>
<gene>
    <name evidence="5" type="ORF">ACHAXA_011499</name>
</gene>
<dbReference type="InterPro" id="IPR000408">
    <property type="entry name" value="Reg_chr_condens"/>
</dbReference>